<sequence length="1242" mass="137055">MRRTSVSLPTKQVHHDPHEKPARYENGHRETGILEKLQGNMNQTQKARWLKTTGIVVFLVFLFYYFSPTGVDIYQKGVSSSGGQVPSDNSYGTARCTKSYSKDKPIVQYVLMIDAGSTGSRIHVYKFNNCGPTPELESEEFKMTEKSVGGLSKYKDDALAAAKTLDPLMEVAMQTVPDKLKGCSPVAVKATAGLRMIGAEAADKILEAVRNHLEKDYPFPVVAKEENGVAIMDGSDEGVYAWITTNYLLGKIGGPDDSPTAAVFDLGGGSTQIVFEPTFKQAAAGGMPEKLAEGDHKYELTFGGRHFELYQHSHLGYGLMAARNSMHLSLLHDVYTQNGKDKSFLKKPILNPCINAGQSDVVKVKFDEDSPLGVGEMELNMTGPAAPAPAQCRALAERILYKDADCALAPCSFNGVHQPSLAKTFSKEDVYIFSYFFDRTKPLGMPDSFTLRELHDLTSSVCGGEEAWDVFGTVPGALEELRERGEHCLDLNFMVALLHTGYEMPIEREVKIAKKIKNNELGWCLGASLPLLSKGSGWSCKQRFRSLIDDICEELLLQFVVVPGTAVSALEPTSPLRIPVSTKLSSAVSSSAASSSASTLADSLSPSPAREERGRRMSQASLVRSSASTPSFRSRDGILPPHLRTDNGGNVRVVVRVRAFLPREIERGAECLISMDPMTQQTTLHVPNDSDPANARSRSRKVTEEKSFTFDNSFWSHDVEDEHYAHQEDVYNSLGEEFLDHNFEGYHTCIFAYGQTGSGKSYTMMGTPDQPGLIPRTCEDLFQRIEAAQSEDPNISYHVRASYFEVYNEHVRDLLVPVSPGQPPYYLKIRESPTEGPYVKDLTEVPGRSLDEILRHMEAGDANRTVASTKMNDTSSRSHAVFTIMLKQIHHDMETDETTERSSRIRLVDLAGSERAKATEATGTRLREGSNINKSLTTLGRVIAALADPKSGRGKGKGHHGRSKSGHRDAAAAVVPYRDSILTWLLKDSLGGNSKTAMIACIAPSDYEETLSTLRYADQAKRIRTRAVVNQEDHVSAAQRDAEVAAMAAEIARLQRSVGESRRREQRDAQDAEDRLDEYQAQVAKMQRLVEEQRLVAESKIRSLQTENEALRLHLKLALDSLKNPIPEVAAVEVAEDGVGDLDPDADKENLGPDGQAGKKKGGGGRESPFDEAYFDEEDVDGDDDDNGYSSDVYEDKANDVQDYMQDLLRDLSLFRRKIGDDKDRFVDDESVRQPLGSRINI</sequence>
<dbReference type="AlphaFoldDB" id="A0AAN9YJH2"/>
<comment type="similarity">
    <text evidence="7">Belongs to the TRAFAC class myosin-kinesin ATPase superfamily. Kinesin family.</text>
</comment>
<comment type="similarity">
    <text evidence="1 8">Belongs to the GDA1/CD39 NTPase family.</text>
</comment>
<feature type="compositionally biased region" description="Basic residues" evidence="10">
    <location>
        <begin position="952"/>
        <end position="965"/>
    </location>
</feature>
<dbReference type="GO" id="GO:0007018">
    <property type="term" value="P:microtubule-based movement"/>
    <property type="evidence" value="ECO:0007669"/>
    <property type="project" value="InterPro"/>
</dbReference>
<evidence type="ECO:0000256" key="4">
    <source>
        <dbReference type="ARBA" id="ARBA00022840"/>
    </source>
</evidence>
<name>A0AAN9YJH2_9PEZI</name>
<dbReference type="InterPro" id="IPR000407">
    <property type="entry name" value="GDA1_CD39_NTPase"/>
</dbReference>
<evidence type="ECO:0000313" key="14">
    <source>
        <dbReference type="Proteomes" id="UP001320420"/>
    </source>
</evidence>
<keyword evidence="2 6" id="KW-0547">Nucleotide-binding</keyword>
<dbReference type="Gene3D" id="3.40.850.10">
    <property type="entry name" value="Kinesin motor domain"/>
    <property type="match status" value="1"/>
</dbReference>
<dbReference type="PROSITE" id="PS01238">
    <property type="entry name" value="GDA1_CD39_NTPASE"/>
    <property type="match status" value="1"/>
</dbReference>
<feature type="domain" description="Kinesin motor" evidence="12">
    <location>
        <begin position="650"/>
        <end position="1023"/>
    </location>
</feature>
<protein>
    <submittedName>
        <fullName evidence="13">Guanosine-diphosphatase</fullName>
    </submittedName>
</protein>
<dbReference type="GO" id="GO:0003777">
    <property type="term" value="F:microtubule motor activity"/>
    <property type="evidence" value="ECO:0007669"/>
    <property type="project" value="InterPro"/>
</dbReference>
<proteinExistence type="inferred from homology"/>
<keyword evidence="11" id="KW-0472">Membrane</keyword>
<evidence type="ECO:0000256" key="10">
    <source>
        <dbReference type="SAM" id="MobiDB-lite"/>
    </source>
</evidence>
<feature type="binding site" evidence="6">
    <location>
        <begin position="268"/>
        <end position="272"/>
    </location>
    <ligand>
        <name>ATP</name>
        <dbReference type="ChEBI" id="CHEBI:30616"/>
    </ligand>
</feature>
<evidence type="ECO:0000256" key="1">
    <source>
        <dbReference type="ARBA" id="ARBA00009283"/>
    </source>
</evidence>
<dbReference type="CDD" id="cd24040">
    <property type="entry name" value="ASKHA_NBD_GDA1"/>
    <property type="match status" value="1"/>
</dbReference>
<evidence type="ECO:0000259" key="12">
    <source>
        <dbReference type="PROSITE" id="PS50067"/>
    </source>
</evidence>
<evidence type="ECO:0000256" key="9">
    <source>
        <dbReference type="SAM" id="Coils"/>
    </source>
</evidence>
<feature type="region of interest" description="Disordered" evidence="10">
    <location>
        <begin position="683"/>
        <end position="702"/>
    </location>
</feature>
<dbReference type="Pfam" id="PF00225">
    <property type="entry name" value="Kinesin"/>
    <property type="match status" value="1"/>
</dbReference>
<comment type="caution">
    <text evidence="13">The sequence shown here is derived from an EMBL/GenBank/DDBJ whole genome shotgun (WGS) entry which is preliminary data.</text>
</comment>
<dbReference type="PROSITE" id="PS00411">
    <property type="entry name" value="KINESIN_MOTOR_1"/>
    <property type="match status" value="1"/>
</dbReference>
<keyword evidence="11" id="KW-0812">Transmembrane</keyword>
<feature type="region of interest" description="Disordered" evidence="10">
    <location>
        <begin position="948"/>
        <end position="970"/>
    </location>
</feature>
<keyword evidence="14" id="KW-1185">Reference proteome</keyword>
<feature type="active site" description="Proton acceptor" evidence="5">
    <location>
        <position position="237"/>
    </location>
</feature>
<feature type="coiled-coil region" evidence="9">
    <location>
        <begin position="1062"/>
        <end position="1096"/>
    </location>
</feature>
<keyword evidence="11" id="KW-1133">Transmembrane helix</keyword>
<feature type="compositionally biased region" description="Basic and acidic residues" evidence="10">
    <location>
        <begin position="13"/>
        <end position="26"/>
    </location>
</feature>
<feature type="region of interest" description="Disordered" evidence="10">
    <location>
        <begin position="597"/>
        <end position="645"/>
    </location>
</feature>
<evidence type="ECO:0000256" key="3">
    <source>
        <dbReference type="ARBA" id="ARBA00022801"/>
    </source>
</evidence>
<dbReference type="SMART" id="SM00129">
    <property type="entry name" value="KISc"/>
    <property type="match status" value="1"/>
</dbReference>
<evidence type="ECO:0000256" key="5">
    <source>
        <dbReference type="PIRSR" id="PIRSR600407-1"/>
    </source>
</evidence>
<evidence type="ECO:0000313" key="13">
    <source>
        <dbReference type="EMBL" id="KAK7745219.1"/>
    </source>
</evidence>
<keyword evidence="4 6" id="KW-0067">ATP-binding</keyword>
<dbReference type="GO" id="GO:0008017">
    <property type="term" value="F:microtubule binding"/>
    <property type="evidence" value="ECO:0007669"/>
    <property type="project" value="InterPro"/>
</dbReference>
<dbReference type="PRINTS" id="PR00380">
    <property type="entry name" value="KINESINHEAVY"/>
</dbReference>
<dbReference type="Gene3D" id="3.30.420.150">
    <property type="entry name" value="Exopolyphosphatase. Domain 2"/>
    <property type="match status" value="1"/>
</dbReference>
<evidence type="ECO:0000256" key="2">
    <source>
        <dbReference type="ARBA" id="ARBA00022741"/>
    </source>
</evidence>
<feature type="transmembrane region" description="Helical" evidence="11">
    <location>
        <begin position="49"/>
        <end position="66"/>
    </location>
</feature>
<feature type="compositionally biased region" description="Polar residues" evidence="10">
    <location>
        <begin position="1"/>
        <end position="10"/>
    </location>
</feature>
<feature type="region of interest" description="Disordered" evidence="10">
    <location>
        <begin position="1"/>
        <end position="26"/>
    </location>
</feature>
<evidence type="ECO:0000256" key="11">
    <source>
        <dbReference type="SAM" id="Phobius"/>
    </source>
</evidence>
<feature type="region of interest" description="Disordered" evidence="10">
    <location>
        <begin position="1139"/>
        <end position="1198"/>
    </location>
</feature>
<dbReference type="PANTHER" id="PTHR47117">
    <property type="entry name" value="STAR-RELATED LIPID TRANSFER PROTEIN 9"/>
    <property type="match status" value="1"/>
</dbReference>
<dbReference type="EMBL" id="JAKJXP020000110">
    <property type="protein sequence ID" value="KAK7745219.1"/>
    <property type="molecule type" value="Genomic_DNA"/>
</dbReference>
<feature type="binding site" evidence="7">
    <location>
        <begin position="754"/>
        <end position="761"/>
    </location>
    <ligand>
        <name>ATP</name>
        <dbReference type="ChEBI" id="CHEBI:30616"/>
    </ligand>
</feature>
<dbReference type="PROSITE" id="PS50067">
    <property type="entry name" value="KINESIN_MOTOR_2"/>
    <property type="match status" value="1"/>
</dbReference>
<feature type="compositionally biased region" description="Low complexity" evidence="10">
    <location>
        <begin position="597"/>
        <end position="608"/>
    </location>
</feature>
<evidence type="ECO:0000256" key="8">
    <source>
        <dbReference type="RuleBase" id="RU003833"/>
    </source>
</evidence>
<keyword evidence="9" id="KW-0175">Coiled coil</keyword>
<gene>
    <name evidence="13" type="primary">GDA1</name>
    <name evidence="13" type="ORF">SLS62_009848</name>
</gene>
<dbReference type="InterPro" id="IPR027417">
    <property type="entry name" value="P-loop_NTPase"/>
</dbReference>
<dbReference type="GO" id="GO:0005794">
    <property type="term" value="C:Golgi apparatus"/>
    <property type="evidence" value="ECO:0007669"/>
    <property type="project" value="UniProtKB-ARBA"/>
</dbReference>
<dbReference type="GO" id="GO:0017110">
    <property type="term" value="F:nucleoside diphosphate phosphatase activity"/>
    <property type="evidence" value="ECO:0007669"/>
    <property type="project" value="UniProtKB-ARBA"/>
</dbReference>
<dbReference type="InterPro" id="IPR001752">
    <property type="entry name" value="Kinesin_motor_dom"/>
</dbReference>
<keyword evidence="7" id="KW-0505">Motor protein</keyword>
<dbReference type="FunFam" id="3.40.850.10:FF:000050">
    <property type="entry name" value="Kinesin-like protein"/>
    <property type="match status" value="1"/>
</dbReference>
<organism evidence="13 14">
    <name type="scientific">Diatrype stigma</name>
    <dbReference type="NCBI Taxonomy" id="117547"/>
    <lineage>
        <taxon>Eukaryota</taxon>
        <taxon>Fungi</taxon>
        <taxon>Dikarya</taxon>
        <taxon>Ascomycota</taxon>
        <taxon>Pezizomycotina</taxon>
        <taxon>Sordariomycetes</taxon>
        <taxon>Xylariomycetidae</taxon>
        <taxon>Xylariales</taxon>
        <taxon>Diatrypaceae</taxon>
        <taxon>Diatrype</taxon>
    </lineage>
</organism>
<dbReference type="InterPro" id="IPR019821">
    <property type="entry name" value="Kinesin_motor_CS"/>
</dbReference>
<dbReference type="GO" id="GO:0005524">
    <property type="term" value="F:ATP binding"/>
    <property type="evidence" value="ECO:0007669"/>
    <property type="project" value="UniProtKB-UniRule"/>
</dbReference>
<dbReference type="SUPFAM" id="SSF52540">
    <property type="entry name" value="P-loop containing nucleoside triphosphate hydrolases"/>
    <property type="match status" value="1"/>
</dbReference>
<evidence type="ECO:0000256" key="7">
    <source>
        <dbReference type="PROSITE-ProRule" id="PRU00283"/>
    </source>
</evidence>
<feature type="compositionally biased region" description="Acidic residues" evidence="10">
    <location>
        <begin position="1173"/>
        <end position="1187"/>
    </location>
</feature>
<dbReference type="Gene3D" id="3.30.420.40">
    <property type="match status" value="1"/>
</dbReference>
<dbReference type="InterPro" id="IPR036961">
    <property type="entry name" value="Kinesin_motor_dom_sf"/>
</dbReference>
<reference evidence="13 14" key="1">
    <citation type="submission" date="2024-02" db="EMBL/GenBank/DDBJ databases">
        <title>De novo assembly and annotation of 12 fungi associated with fruit tree decline syndrome in Ontario, Canada.</title>
        <authorList>
            <person name="Sulman M."/>
            <person name="Ellouze W."/>
            <person name="Ilyukhin E."/>
        </authorList>
    </citation>
    <scope>NUCLEOTIDE SEQUENCE [LARGE SCALE GENOMIC DNA]</scope>
    <source>
        <strain evidence="13 14">M11/M66-122</strain>
    </source>
</reference>
<dbReference type="Proteomes" id="UP001320420">
    <property type="component" value="Unassembled WGS sequence"/>
</dbReference>
<keyword evidence="3 8" id="KW-0378">Hydrolase</keyword>
<accession>A0AAN9YJH2</accession>
<dbReference type="CDD" id="cd01365">
    <property type="entry name" value="KISc_KIF1A_KIF1B"/>
    <property type="match status" value="1"/>
</dbReference>
<evidence type="ECO:0000256" key="6">
    <source>
        <dbReference type="PIRSR" id="PIRSR600407-2"/>
    </source>
</evidence>
<feature type="compositionally biased region" description="Polar residues" evidence="10">
    <location>
        <begin position="618"/>
        <end position="632"/>
    </location>
</feature>
<dbReference type="Pfam" id="PF01150">
    <property type="entry name" value="GDA1_CD39"/>
    <property type="match status" value="1"/>
</dbReference>